<evidence type="ECO:0000256" key="10">
    <source>
        <dbReference type="ARBA" id="ARBA00023163"/>
    </source>
</evidence>
<dbReference type="Pfam" id="PF13894">
    <property type="entry name" value="zf-C2H2_4"/>
    <property type="match status" value="1"/>
</dbReference>
<dbReference type="SUPFAM" id="SSF57667">
    <property type="entry name" value="beta-beta-alpha zinc fingers"/>
    <property type="match status" value="3"/>
</dbReference>
<comment type="similarity">
    <text evidence="3">Belongs to the krueppel C2H2-type zinc-finger protein family.</text>
</comment>
<evidence type="ECO:0000313" key="15">
    <source>
        <dbReference type="Ensembl" id="ENSHHUP00000034037.1"/>
    </source>
</evidence>
<feature type="domain" description="C2H2-type" evidence="14">
    <location>
        <begin position="236"/>
        <end position="257"/>
    </location>
</feature>
<feature type="domain" description="C2H2-type" evidence="14">
    <location>
        <begin position="155"/>
        <end position="182"/>
    </location>
</feature>
<dbReference type="GO" id="GO:0008270">
    <property type="term" value="F:zinc ion binding"/>
    <property type="evidence" value="ECO:0007669"/>
    <property type="project" value="UniProtKB-KW"/>
</dbReference>
<organism evidence="15 16">
    <name type="scientific">Hucho hucho</name>
    <name type="common">huchen</name>
    <dbReference type="NCBI Taxonomy" id="62062"/>
    <lineage>
        <taxon>Eukaryota</taxon>
        <taxon>Metazoa</taxon>
        <taxon>Chordata</taxon>
        <taxon>Craniata</taxon>
        <taxon>Vertebrata</taxon>
        <taxon>Euteleostomi</taxon>
        <taxon>Actinopterygii</taxon>
        <taxon>Neopterygii</taxon>
        <taxon>Teleostei</taxon>
        <taxon>Protacanthopterygii</taxon>
        <taxon>Salmoniformes</taxon>
        <taxon>Salmonidae</taxon>
        <taxon>Salmoninae</taxon>
        <taxon>Hucho</taxon>
    </lineage>
</organism>
<evidence type="ECO:0000256" key="7">
    <source>
        <dbReference type="ARBA" id="ARBA00022833"/>
    </source>
</evidence>
<dbReference type="Ensembl" id="ENSHHUT00000035402.1">
    <property type="protein sequence ID" value="ENSHHUP00000034037.1"/>
    <property type="gene ID" value="ENSHHUG00000021463.1"/>
</dbReference>
<dbReference type="FunFam" id="3.30.160.60:FF:002063">
    <property type="entry name" value="RB associated KRAB zinc finger"/>
    <property type="match status" value="1"/>
</dbReference>
<reference evidence="15" key="3">
    <citation type="submission" date="2025-09" db="UniProtKB">
        <authorList>
            <consortium name="Ensembl"/>
        </authorList>
    </citation>
    <scope>IDENTIFICATION</scope>
</reference>
<evidence type="ECO:0000256" key="11">
    <source>
        <dbReference type="ARBA" id="ARBA00023242"/>
    </source>
</evidence>
<dbReference type="PANTHER" id="PTHR14196:SF12">
    <property type="entry name" value="ZINC FINGER PROTEIN 208-LIKE"/>
    <property type="match status" value="1"/>
</dbReference>
<accession>A0A4W5M6P1</accession>
<dbReference type="Proteomes" id="UP000314982">
    <property type="component" value="Unassembled WGS sequence"/>
</dbReference>
<evidence type="ECO:0000256" key="9">
    <source>
        <dbReference type="ARBA" id="ARBA00023125"/>
    </source>
</evidence>
<dbReference type="GO" id="GO:0000977">
    <property type="term" value="F:RNA polymerase II transcription regulatory region sequence-specific DNA binding"/>
    <property type="evidence" value="ECO:0007669"/>
    <property type="project" value="TreeGrafter"/>
</dbReference>
<evidence type="ECO:0000256" key="12">
    <source>
        <dbReference type="PROSITE-ProRule" id="PRU00042"/>
    </source>
</evidence>
<feature type="region of interest" description="Disordered" evidence="13">
    <location>
        <begin position="49"/>
        <end position="70"/>
    </location>
</feature>
<dbReference type="Pfam" id="PF00096">
    <property type="entry name" value="zf-C2H2"/>
    <property type="match status" value="4"/>
</dbReference>
<keyword evidence="8" id="KW-0805">Transcription regulation</keyword>
<protein>
    <recommendedName>
        <fullName evidence="14">C2H2-type domain-containing protein</fullName>
    </recommendedName>
</protein>
<dbReference type="GO" id="GO:0042802">
    <property type="term" value="F:identical protein binding"/>
    <property type="evidence" value="ECO:0007669"/>
    <property type="project" value="UniProtKB-ARBA"/>
</dbReference>
<dbReference type="FunFam" id="3.30.160.60:FF:002104">
    <property type="entry name" value="Si:ch211-266d19.4"/>
    <property type="match status" value="1"/>
</dbReference>
<evidence type="ECO:0000256" key="5">
    <source>
        <dbReference type="ARBA" id="ARBA00022737"/>
    </source>
</evidence>
<keyword evidence="4" id="KW-0479">Metal-binding</keyword>
<dbReference type="AlphaFoldDB" id="A0A4W5M6P1"/>
<keyword evidence="9" id="KW-0238">DNA-binding</keyword>
<feature type="compositionally biased region" description="Low complexity" evidence="13">
    <location>
        <begin position="91"/>
        <end position="100"/>
    </location>
</feature>
<dbReference type="PROSITE" id="PS50157">
    <property type="entry name" value="ZINC_FINGER_C2H2_2"/>
    <property type="match status" value="5"/>
</dbReference>
<feature type="domain" description="C2H2-type" evidence="14">
    <location>
        <begin position="183"/>
        <end position="210"/>
    </location>
</feature>
<feature type="compositionally biased region" description="Basic and acidic residues" evidence="13">
    <location>
        <begin position="54"/>
        <end position="65"/>
    </location>
</feature>
<keyword evidence="6 12" id="KW-0863">Zinc-finger</keyword>
<evidence type="ECO:0000256" key="13">
    <source>
        <dbReference type="SAM" id="MobiDB-lite"/>
    </source>
</evidence>
<sequence>RGIVSLSFALRSNQEEGQLQGLETDIINFTPSCVKSECDQDSLWSLTRPQTQTVDHRESDSKPVDPEPFGTVTHLKGLYIPCDPPDNQNNASSHSSAISSDPVGPDCSPQLDPNPPLDLNPLMGEPCTCPFCGKTFKQKGYLSMHMRIHTGEKLFSCGDCGKSFIQKGDLRRHILTHTGEKPFSCNFCCKSFNQKGDLRRHILTHTGEKPFSCGDCGKGFIRKEHLTAHIRTHTGEVCCDCGKGFNRKEHLTKHRFT</sequence>
<keyword evidence="5" id="KW-0677">Repeat</keyword>
<dbReference type="Gene3D" id="3.30.160.60">
    <property type="entry name" value="Classic Zinc Finger"/>
    <property type="match status" value="4"/>
</dbReference>
<dbReference type="PROSITE" id="PS00028">
    <property type="entry name" value="ZINC_FINGER_C2H2_1"/>
    <property type="match status" value="4"/>
</dbReference>
<feature type="region of interest" description="Disordered" evidence="13">
    <location>
        <begin position="83"/>
        <end position="115"/>
    </location>
</feature>
<dbReference type="FunFam" id="3.30.160.60:FF:000508">
    <property type="entry name" value="Myeloid zinc finger 1"/>
    <property type="match status" value="1"/>
</dbReference>
<evidence type="ECO:0000256" key="6">
    <source>
        <dbReference type="ARBA" id="ARBA00022771"/>
    </source>
</evidence>
<feature type="domain" description="C2H2-type" evidence="14">
    <location>
        <begin position="211"/>
        <end position="236"/>
    </location>
</feature>
<dbReference type="SMART" id="SM00355">
    <property type="entry name" value="ZnF_C2H2"/>
    <property type="match status" value="5"/>
</dbReference>
<name>A0A4W5M6P1_9TELE</name>
<comment type="subcellular location">
    <subcellularLocation>
        <location evidence="2">Nucleus</location>
    </subcellularLocation>
</comment>
<evidence type="ECO:0000256" key="1">
    <source>
        <dbReference type="ARBA" id="ARBA00003767"/>
    </source>
</evidence>
<dbReference type="GO" id="GO:0000981">
    <property type="term" value="F:DNA-binding transcription factor activity, RNA polymerase II-specific"/>
    <property type="evidence" value="ECO:0007669"/>
    <property type="project" value="TreeGrafter"/>
</dbReference>
<reference evidence="15" key="2">
    <citation type="submission" date="2025-08" db="UniProtKB">
        <authorList>
            <consortium name="Ensembl"/>
        </authorList>
    </citation>
    <scope>IDENTIFICATION</scope>
</reference>
<evidence type="ECO:0000256" key="2">
    <source>
        <dbReference type="ARBA" id="ARBA00004123"/>
    </source>
</evidence>
<feature type="domain" description="C2H2-type" evidence="14">
    <location>
        <begin position="127"/>
        <end position="154"/>
    </location>
</feature>
<dbReference type="FunFam" id="3.30.160.60:FF:002110">
    <property type="entry name" value="Zinc finger protein 1053"/>
    <property type="match status" value="1"/>
</dbReference>
<keyword evidence="11" id="KW-0539">Nucleus</keyword>
<keyword evidence="10" id="KW-0804">Transcription</keyword>
<keyword evidence="16" id="KW-1185">Reference proteome</keyword>
<dbReference type="STRING" id="62062.ENSHHUP00000034037"/>
<evidence type="ECO:0000256" key="8">
    <source>
        <dbReference type="ARBA" id="ARBA00023015"/>
    </source>
</evidence>
<dbReference type="GeneTree" id="ENSGT01150000286959"/>
<dbReference type="InterPro" id="IPR036236">
    <property type="entry name" value="Znf_C2H2_sf"/>
</dbReference>
<proteinExistence type="inferred from homology"/>
<evidence type="ECO:0000259" key="14">
    <source>
        <dbReference type="PROSITE" id="PS50157"/>
    </source>
</evidence>
<comment type="function">
    <text evidence="1">May be involved in transcriptional regulation.</text>
</comment>
<keyword evidence="7" id="KW-0862">Zinc</keyword>
<evidence type="ECO:0000256" key="3">
    <source>
        <dbReference type="ARBA" id="ARBA00006991"/>
    </source>
</evidence>
<evidence type="ECO:0000313" key="16">
    <source>
        <dbReference type="Proteomes" id="UP000314982"/>
    </source>
</evidence>
<dbReference type="InterPro" id="IPR013087">
    <property type="entry name" value="Znf_C2H2_type"/>
</dbReference>
<dbReference type="GO" id="GO:0005634">
    <property type="term" value="C:nucleus"/>
    <property type="evidence" value="ECO:0007669"/>
    <property type="project" value="UniProtKB-SubCell"/>
</dbReference>
<evidence type="ECO:0000256" key="4">
    <source>
        <dbReference type="ARBA" id="ARBA00022723"/>
    </source>
</evidence>
<reference evidence="16" key="1">
    <citation type="submission" date="2018-06" db="EMBL/GenBank/DDBJ databases">
        <title>Genome assembly of Danube salmon.</title>
        <authorList>
            <person name="Macqueen D.J."/>
            <person name="Gundappa M.K."/>
        </authorList>
    </citation>
    <scope>NUCLEOTIDE SEQUENCE [LARGE SCALE GENOMIC DNA]</scope>
</reference>
<dbReference type="InterPro" id="IPR050717">
    <property type="entry name" value="C2H2-ZF_Transcription_Reg"/>
</dbReference>
<dbReference type="PANTHER" id="PTHR14196">
    <property type="entry name" value="ODD-SKIPPED - RELATED"/>
    <property type="match status" value="1"/>
</dbReference>